<protein>
    <submittedName>
        <fullName evidence="2">Uncharacterized protein</fullName>
    </submittedName>
</protein>
<sequence length="249" mass="26956">MPGSTIVARYNIVVLYPKEAQEPGHVPTVAQQPKFGQTQTRVVYPITQSRNSISQSRNSISQTRNSLGSNSSHYGSVLRLPSSSPRTRGIDILAWNGSALIWCKASPKDVELGAHGDTEMGNKLDAQRTTFRLSIGGMARCSPSLRPLPTSNRHGYGSRPASCSASSRTPLTLADAFACPWCNSEPPSDVPVYRGILSSGMGRTGESARPFPTLVPHVHVYASKWLSTAITPPHDSYIPPYDANRPSRV</sequence>
<evidence type="ECO:0000313" key="3">
    <source>
        <dbReference type="Proteomes" id="UP000521943"/>
    </source>
</evidence>
<keyword evidence="3" id="KW-1185">Reference proteome</keyword>
<organism evidence="2 3">
    <name type="scientific">Ephemerocybe angulata</name>
    <dbReference type="NCBI Taxonomy" id="980116"/>
    <lineage>
        <taxon>Eukaryota</taxon>
        <taxon>Fungi</taxon>
        <taxon>Dikarya</taxon>
        <taxon>Basidiomycota</taxon>
        <taxon>Agaricomycotina</taxon>
        <taxon>Agaricomycetes</taxon>
        <taxon>Agaricomycetidae</taxon>
        <taxon>Agaricales</taxon>
        <taxon>Agaricineae</taxon>
        <taxon>Psathyrellaceae</taxon>
        <taxon>Ephemerocybe</taxon>
    </lineage>
</organism>
<proteinExistence type="predicted"/>
<dbReference type="Proteomes" id="UP000521943">
    <property type="component" value="Unassembled WGS sequence"/>
</dbReference>
<gene>
    <name evidence="2" type="ORF">DFP72DRAFT_1176482</name>
</gene>
<reference evidence="2 3" key="1">
    <citation type="submission" date="2020-07" db="EMBL/GenBank/DDBJ databases">
        <title>Comparative genomics of pyrophilous fungi reveals a link between fire events and developmental genes.</title>
        <authorList>
            <consortium name="DOE Joint Genome Institute"/>
            <person name="Steindorff A.S."/>
            <person name="Carver A."/>
            <person name="Calhoun S."/>
            <person name="Stillman K."/>
            <person name="Liu H."/>
            <person name="Lipzen A."/>
            <person name="Pangilinan J."/>
            <person name="Labutti K."/>
            <person name="Bruns T.D."/>
            <person name="Grigoriev I.V."/>
        </authorList>
    </citation>
    <scope>NUCLEOTIDE SEQUENCE [LARGE SCALE GENOMIC DNA]</scope>
    <source>
        <strain evidence="2 3">CBS 144469</strain>
    </source>
</reference>
<evidence type="ECO:0000256" key="1">
    <source>
        <dbReference type="SAM" id="MobiDB-lite"/>
    </source>
</evidence>
<feature type="compositionally biased region" description="Low complexity" evidence="1">
    <location>
        <begin position="48"/>
        <end position="66"/>
    </location>
</feature>
<feature type="region of interest" description="Disordered" evidence="1">
    <location>
        <begin position="48"/>
        <end position="82"/>
    </location>
</feature>
<name>A0A8H6HDM7_9AGAR</name>
<evidence type="ECO:0000313" key="2">
    <source>
        <dbReference type="EMBL" id="KAF6745125.1"/>
    </source>
</evidence>
<dbReference type="AlphaFoldDB" id="A0A8H6HDM7"/>
<dbReference type="EMBL" id="JACGCI010000110">
    <property type="protein sequence ID" value="KAF6745125.1"/>
    <property type="molecule type" value="Genomic_DNA"/>
</dbReference>
<accession>A0A8H6HDM7</accession>
<comment type="caution">
    <text evidence="2">The sequence shown here is derived from an EMBL/GenBank/DDBJ whole genome shotgun (WGS) entry which is preliminary data.</text>
</comment>